<name>A0A0C2MZU6_THEKT</name>
<evidence type="ECO:0000313" key="2">
    <source>
        <dbReference type="Proteomes" id="UP000031668"/>
    </source>
</evidence>
<keyword evidence="2" id="KW-1185">Reference proteome</keyword>
<gene>
    <name evidence="1" type="ORF">RF11_12358</name>
</gene>
<dbReference type="Proteomes" id="UP000031668">
    <property type="component" value="Unassembled WGS sequence"/>
</dbReference>
<protein>
    <submittedName>
        <fullName evidence="1">Uncharacterized protein</fullName>
    </submittedName>
</protein>
<dbReference type="AlphaFoldDB" id="A0A0C2MZU6"/>
<organism evidence="1 2">
    <name type="scientific">Thelohanellus kitauei</name>
    <name type="common">Myxosporean</name>
    <dbReference type="NCBI Taxonomy" id="669202"/>
    <lineage>
        <taxon>Eukaryota</taxon>
        <taxon>Metazoa</taxon>
        <taxon>Cnidaria</taxon>
        <taxon>Myxozoa</taxon>
        <taxon>Myxosporea</taxon>
        <taxon>Bivalvulida</taxon>
        <taxon>Platysporina</taxon>
        <taxon>Myxobolidae</taxon>
        <taxon>Thelohanellus</taxon>
    </lineage>
</organism>
<sequence>MTQIPPSVSSLRVPSSYNFEDDVSRVYEGIQDELLRRPANHRVCLKEVLLNNDKLIWAPRFEPYFFSRFPIKNVEYFVFNALLRSEAELDAFLIHEALEHHPEETEDSYDSV</sequence>
<accession>A0A0C2MZU6</accession>
<evidence type="ECO:0000313" key="1">
    <source>
        <dbReference type="EMBL" id="KII72891.1"/>
    </source>
</evidence>
<comment type="caution">
    <text evidence="1">The sequence shown here is derived from an EMBL/GenBank/DDBJ whole genome shotgun (WGS) entry which is preliminary data.</text>
</comment>
<reference evidence="1 2" key="1">
    <citation type="journal article" date="2014" name="Genome Biol. Evol.">
        <title>The genome of the myxosporean Thelohanellus kitauei shows adaptations to nutrient acquisition within its fish host.</title>
        <authorList>
            <person name="Yang Y."/>
            <person name="Xiong J."/>
            <person name="Zhou Z."/>
            <person name="Huo F."/>
            <person name="Miao W."/>
            <person name="Ran C."/>
            <person name="Liu Y."/>
            <person name="Zhang J."/>
            <person name="Feng J."/>
            <person name="Wang M."/>
            <person name="Wang M."/>
            <person name="Wang L."/>
            <person name="Yao B."/>
        </authorList>
    </citation>
    <scope>NUCLEOTIDE SEQUENCE [LARGE SCALE GENOMIC DNA]</scope>
    <source>
        <strain evidence="1">Wuqing</strain>
    </source>
</reference>
<dbReference type="EMBL" id="JWZT01001076">
    <property type="protein sequence ID" value="KII72891.1"/>
    <property type="molecule type" value="Genomic_DNA"/>
</dbReference>
<proteinExistence type="predicted"/>